<dbReference type="InterPro" id="IPR007163">
    <property type="entry name" value="VCA0040-like"/>
</dbReference>
<feature type="transmembrane region" description="Helical" evidence="1">
    <location>
        <begin position="12"/>
        <end position="34"/>
    </location>
</feature>
<keyword evidence="1" id="KW-0812">Transmembrane</keyword>
<keyword evidence="1" id="KW-0472">Membrane</keyword>
<feature type="transmembrane region" description="Helical" evidence="1">
    <location>
        <begin position="245"/>
        <end position="264"/>
    </location>
</feature>
<dbReference type="AlphaFoldDB" id="A0A6N3C678"/>
<evidence type="ECO:0008006" key="3">
    <source>
        <dbReference type="Google" id="ProtNLM"/>
    </source>
</evidence>
<dbReference type="RefSeq" id="WP_156625957.1">
    <property type="nucleotide sequence ID" value="NZ_CACRTO010000013.1"/>
</dbReference>
<feature type="transmembrane region" description="Helical" evidence="1">
    <location>
        <begin position="149"/>
        <end position="178"/>
    </location>
</feature>
<dbReference type="EMBL" id="CACRTO010000013">
    <property type="protein sequence ID" value="VYU09337.1"/>
    <property type="molecule type" value="Genomic_DNA"/>
</dbReference>
<dbReference type="PANTHER" id="PTHR37308">
    <property type="entry name" value="INTEGRAL MEMBRANE PROTEIN"/>
    <property type="match status" value="1"/>
</dbReference>
<dbReference type="Pfam" id="PF04018">
    <property type="entry name" value="VCA0040-like"/>
    <property type="match status" value="1"/>
</dbReference>
<feature type="transmembrane region" description="Helical" evidence="1">
    <location>
        <begin position="112"/>
        <end position="129"/>
    </location>
</feature>
<feature type="transmembrane region" description="Helical" evidence="1">
    <location>
        <begin position="54"/>
        <end position="77"/>
    </location>
</feature>
<proteinExistence type="predicted"/>
<feature type="transmembrane region" description="Helical" evidence="1">
    <location>
        <begin position="220"/>
        <end position="238"/>
    </location>
</feature>
<reference evidence="2" key="1">
    <citation type="submission" date="2019-11" db="EMBL/GenBank/DDBJ databases">
        <authorList>
            <person name="Feng L."/>
        </authorList>
    </citation>
    <scope>NUCLEOTIDE SEQUENCE</scope>
    <source>
        <strain evidence="2">CTertiumLFYP3</strain>
    </source>
</reference>
<protein>
    <recommendedName>
        <fullName evidence="3">DUF368 domain-containing protein</fullName>
    </recommendedName>
</protein>
<gene>
    <name evidence="2" type="ORF">CTLFYP3_01457</name>
</gene>
<dbReference type="PANTHER" id="PTHR37308:SF1">
    <property type="entry name" value="POLYPRENYL-PHOSPHATE TRANSPORTER"/>
    <property type="match status" value="1"/>
</dbReference>
<organism evidence="2">
    <name type="scientific">Clostridium tertium</name>
    <dbReference type="NCBI Taxonomy" id="1559"/>
    <lineage>
        <taxon>Bacteria</taxon>
        <taxon>Bacillati</taxon>
        <taxon>Bacillota</taxon>
        <taxon>Clostridia</taxon>
        <taxon>Eubacteriales</taxon>
        <taxon>Clostridiaceae</taxon>
        <taxon>Clostridium</taxon>
    </lineage>
</organism>
<keyword evidence="1" id="KW-1133">Transmembrane helix</keyword>
<accession>A0A6N3C678</accession>
<feature type="transmembrane region" description="Helical" evidence="1">
    <location>
        <begin position="190"/>
        <end position="208"/>
    </location>
</feature>
<name>A0A6N3C678_9CLOT</name>
<sequence length="269" mass="28721">MNYIINILKGVVIGVSNVIPGVSGGTMAVVMGIYDKIISSVNGFFKDIKKNIMFLGTLGIGAVVGILLFTNLIDYLLKNFNEQTNFFFIGLIVGTAPLLYKKATEKKVSTGNWIGLVIGFIIVAGLGILEKVNPNAAFLSTIFKPNALGFFVAGFIAAATMILPGISGSFMLLLIGLYEPIIEIVKNFDIINMGIVGVGVILGFLSMTKIIEKLFNKYPQTAYCIIFGLVVGSIFVIFPGITFGLMGLVSIVSCLAGFGIAYAIGKNEM</sequence>
<feature type="transmembrane region" description="Helical" evidence="1">
    <location>
        <begin position="83"/>
        <end position="100"/>
    </location>
</feature>
<evidence type="ECO:0000256" key="1">
    <source>
        <dbReference type="SAM" id="Phobius"/>
    </source>
</evidence>
<evidence type="ECO:0000313" key="2">
    <source>
        <dbReference type="EMBL" id="VYU09337.1"/>
    </source>
</evidence>